<name>A0A382KLA1_9ZZZZ</name>
<protein>
    <submittedName>
        <fullName evidence="1">Uncharacterized protein</fullName>
    </submittedName>
</protein>
<proteinExistence type="predicted"/>
<feature type="non-terminal residue" evidence="1">
    <location>
        <position position="1"/>
    </location>
</feature>
<accession>A0A382KLA1</accession>
<dbReference type="AlphaFoldDB" id="A0A382KLA1"/>
<evidence type="ECO:0000313" key="1">
    <source>
        <dbReference type="EMBL" id="SVC25248.1"/>
    </source>
</evidence>
<reference evidence="1" key="1">
    <citation type="submission" date="2018-05" db="EMBL/GenBank/DDBJ databases">
        <authorList>
            <person name="Lanie J.A."/>
            <person name="Ng W.-L."/>
            <person name="Kazmierczak K.M."/>
            <person name="Andrzejewski T.M."/>
            <person name="Davidsen T.M."/>
            <person name="Wayne K.J."/>
            <person name="Tettelin H."/>
            <person name="Glass J.I."/>
            <person name="Rusch D."/>
            <person name="Podicherti R."/>
            <person name="Tsui H.-C.T."/>
            <person name="Winkler M.E."/>
        </authorList>
    </citation>
    <scope>NUCLEOTIDE SEQUENCE</scope>
</reference>
<organism evidence="1">
    <name type="scientific">marine metagenome</name>
    <dbReference type="NCBI Taxonomy" id="408172"/>
    <lineage>
        <taxon>unclassified sequences</taxon>
        <taxon>metagenomes</taxon>
        <taxon>ecological metagenomes</taxon>
    </lineage>
</organism>
<gene>
    <name evidence="1" type="ORF">METZ01_LOCUS278102</name>
</gene>
<sequence>ATNNLGEPVSAGMYIYMIQAGEFRQVRKMVLLK</sequence>
<dbReference type="EMBL" id="UINC01081419">
    <property type="protein sequence ID" value="SVC25248.1"/>
    <property type="molecule type" value="Genomic_DNA"/>
</dbReference>